<dbReference type="Proteomes" id="UP000295453">
    <property type="component" value="Unassembled WGS sequence"/>
</dbReference>
<evidence type="ECO:0000256" key="8">
    <source>
        <dbReference type="ARBA" id="ARBA00023125"/>
    </source>
</evidence>
<dbReference type="NCBIfam" id="TIGR01447">
    <property type="entry name" value="recD"/>
    <property type="match status" value="1"/>
</dbReference>
<dbReference type="OrthoDB" id="9763659at2"/>
<keyword evidence="9 11" id="KW-0234">DNA repair</keyword>
<keyword evidence="5 11" id="KW-0347">Helicase</keyword>
<dbReference type="GO" id="GO:0016887">
    <property type="term" value="F:ATP hydrolysis activity"/>
    <property type="evidence" value="ECO:0007669"/>
    <property type="project" value="RHEA"/>
</dbReference>
<dbReference type="PANTHER" id="PTHR43788">
    <property type="entry name" value="DNA2/NAM7 HELICASE FAMILY MEMBER"/>
    <property type="match status" value="1"/>
</dbReference>
<dbReference type="EMBL" id="SJZJ01000027">
    <property type="protein sequence ID" value="TCJ21987.1"/>
    <property type="molecule type" value="Genomic_DNA"/>
</dbReference>
<dbReference type="InterPro" id="IPR006344">
    <property type="entry name" value="RecD"/>
</dbReference>
<dbReference type="PANTHER" id="PTHR43788:SF6">
    <property type="entry name" value="DNA HELICASE B"/>
    <property type="match status" value="1"/>
</dbReference>
<feature type="binding site" evidence="11">
    <location>
        <begin position="180"/>
        <end position="187"/>
    </location>
    <ligand>
        <name>ATP</name>
        <dbReference type="ChEBI" id="CHEBI:30616"/>
    </ligand>
</feature>
<dbReference type="GO" id="GO:0043139">
    <property type="term" value="F:5'-3' DNA helicase activity"/>
    <property type="evidence" value="ECO:0007669"/>
    <property type="project" value="UniProtKB-UniRule"/>
</dbReference>
<dbReference type="CDD" id="cd17933">
    <property type="entry name" value="DEXSc_RecD-like"/>
    <property type="match status" value="1"/>
</dbReference>
<evidence type="ECO:0000259" key="13">
    <source>
        <dbReference type="Pfam" id="PF21185"/>
    </source>
</evidence>
<dbReference type="SUPFAM" id="SSF52540">
    <property type="entry name" value="P-loop containing nucleoside triphosphate hydrolases"/>
    <property type="match status" value="1"/>
</dbReference>
<gene>
    <name evidence="11 14" type="primary">recD</name>
    <name evidence="14" type="ORF">EPD65_13875</name>
</gene>
<keyword evidence="2 11" id="KW-0547">Nucleotide-binding</keyword>
<dbReference type="GO" id="GO:0009338">
    <property type="term" value="C:exodeoxyribonuclease V complex"/>
    <property type="evidence" value="ECO:0007669"/>
    <property type="project" value="InterPro"/>
</dbReference>
<keyword evidence="7 11" id="KW-0067">ATP-binding</keyword>
<evidence type="ECO:0000256" key="10">
    <source>
        <dbReference type="ARBA" id="ARBA00023235"/>
    </source>
</evidence>
<dbReference type="Pfam" id="PF13245">
    <property type="entry name" value="AAA_19"/>
    <property type="match status" value="1"/>
</dbReference>
<dbReference type="GO" id="GO:0017116">
    <property type="term" value="F:single-stranded DNA helicase activity"/>
    <property type="evidence" value="ECO:0007669"/>
    <property type="project" value="TreeGrafter"/>
</dbReference>
<protein>
    <recommendedName>
        <fullName evidence="11">RecBCD enzyme subunit RecD</fullName>
        <ecNumber evidence="11">5.6.2.3</ecNumber>
    </recommendedName>
    <alternativeName>
        <fullName evidence="11">DNA 5'-3' helicase subunit RecD</fullName>
    </alternativeName>
    <alternativeName>
        <fullName evidence="11">Exonuclease V subunit RecD</fullName>
        <shortName evidence="11">ExoV subunit RecD</shortName>
    </alternativeName>
    <alternativeName>
        <fullName evidence="11">Helicase/nuclease RecBCD subunit RecD</fullName>
    </alternativeName>
</protein>
<evidence type="ECO:0000256" key="4">
    <source>
        <dbReference type="ARBA" id="ARBA00022801"/>
    </source>
</evidence>
<proteinExistence type="inferred from homology"/>
<keyword evidence="8 11" id="KW-0238">DNA-binding</keyword>
<dbReference type="HAMAP" id="MF_01487">
    <property type="entry name" value="RecD"/>
    <property type="match status" value="1"/>
</dbReference>
<dbReference type="AlphaFoldDB" id="A0A4R1BWL4"/>
<keyword evidence="3 11" id="KW-0227">DNA damage</keyword>
<feature type="domain" description="RecBCD enzyme subunit RecD N-terminal" evidence="13">
    <location>
        <begin position="29"/>
        <end position="105"/>
    </location>
</feature>
<comment type="function">
    <text evidence="11">A helicase/nuclease that prepares dsDNA breaks (DSB) for recombinational DNA repair. Binds to DSBs and unwinds DNA via a highly rapid and processive ATP-dependent bidirectional helicase activity. Unwinds dsDNA until it encounters a Chi (crossover hotspot instigator) sequence from the 3' direction. Cuts ssDNA a few nucleotides 3' to the Chi site. The properties and activities of the enzyme are changed at Chi. The Chi-altered holoenzyme produces a long 3'-ssDNA overhang and facilitates RecA-binding to the ssDNA for homologous DNA recombination and repair. Holoenzyme degrades any linearized DNA that is unable to undergo homologous recombination. In the holoenzyme this subunit has ssDNA-dependent ATPase and 5'-3' helicase activity. When added to pre-assembled RecBC greatly stimulates nuclease activity and augments holoenzyme processivity. Negatively regulates the RecA-loading ability of RecBCD.</text>
</comment>
<dbReference type="InterPro" id="IPR050534">
    <property type="entry name" value="Coronavir_polyprotein_1ab"/>
</dbReference>
<dbReference type="CDD" id="cd18809">
    <property type="entry name" value="SF1_C_RecD"/>
    <property type="match status" value="1"/>
</dbReference>
<name>A0A4R1BWL4_9ACTN</name>
<comment type="miscellaneous">
    <text evidence="11">In the RecBCD complex, RecB has a slow 3'-5' helicase, an exonuclease activity and loads RecA onto ssDNA, RecD has a fast 5'-3' helicase activity, while RecC stimulates the ATPase and processivity of the RecB helicase and contributes to recognition of the Chi site.</text>
</comment>
<evidence type="ECO:0000256" key="5">
    <source>
        <dbReference type="ARBA" id="ARBA00022806"/>
    </source>
</evidence>
<keyword evidence="10 11" id="KW-0413">Isomerase</keyword>
<keyword evidence="4 11" id="KW-0378">Hydrolase</keyword>
<evidence type="ECO:0000256" key="11">
    <source>
        <dbReference type="HAMAP-Rule" id="MF_01487"/>
    </source>
</evidence>
<dbReference type="InterPro" id="IPR027417">
    <property type="entry name" value="P-loop_NTPase"/>
</dbReference>
<evidence type="ECO:0000256" key="3">
    <source>
        <dbReference type="ARBA" id="ARBA00022763"/>
    </source>
</evidence>
<dbReference type="Gene3D" id="3.40.50.300">
    <property type="entry name" value="P-loop containing nucleotide triphosphate hydrolases"/>
    <property type="match status" value="3"/>
</dbReference>
<keyword evidence="6 11" id="KW-0269">Exonuclease</keyword>
<comment type="caution">
    <text evidence="14">The sequence shown here is derived from an EMBL/GenBank/DDBJ whole genome shotgun (WGS) entry which is preliminary data.</text>
</comment>
<dbReference type="Pfam" id="PF21185">
    <property type="entry name" value="RecD_N"/>
    <property type="match status" value="1"/>
</dbReference>
<dbReference type="InterPro" id="IPR027785">
    <property type="entry name" value="UvrD-like_helicase_C"/>
</dbReference>
<dbReference type="RefSeq" id="WP_131585154.1">
    <property type="nucleotide sequence ID" value="NZ_SJZJ01000027.1"/>
</dbReference>
<keyword evidence="15" id="KW-1185">Reference proteome</keyword>
<dbReference type="GO" id="GO:0003677">
    <property type="term" value="F:DNA binding"/>
    <property type="evidence" value="ECO:0007669"/>
    <property type="project" value="UniProtKB-UniRule"/>
</dbReference>
<dbReference type="EC" id="5.6.2.3" evidence="11"/>
<comment type="similarity">
    <text evidence="11">Belongs to the RecD family.</text>
</comment>
<dbReference type="GO" id="GO:0008854">
    <property type="term" value="F:exodeoxyribonuclease V activity"/>
    <property type="evidence" value="ECO:0007669"/>
    <property type="project" value="InterPro"/>
</dbReference>
<sequence length="595" mass="63579">MTTGIWESDDVWDARRAVNAGDELAAYNEAGVLEAADLHVARRVCAIAGDPDPRSALAVALAVRAVRHGSVCVALDEMAALAPELPWPATEAWQAALAASRVVAARAVSVEHGLVYLDRYRAQEQQVADDLVARSAREAPSVDAGLLAAALDRLYPDEQYAEQRAACAGAATRWTTVLTGGPGTGKTTTVARILAVLTEQLGPDARIALAAPTGKAAARLQEQILQAGSVLPAADAARLAGLRATTIHRLLGFRRDNHTRFKHDRSNRLPHDLVIVDETSMVSLTMMARLLEAVRPDARLVLVGDPDQLASVEAGAVLDDLVGGFRGRADSPVVELGTVHRFGATIGELAAAIRDGDADAAIAVLRAGHDDVRWIDSDDPMVIGRSIRETALPAARAVREAAKVGDVTAALQALDRHRLLTAHRDTVRWWNSRIEQWLRDSEPDATDLVRDRMYLGRPLLVTRNDQGLGLHNGDTGVVVQGSEGRARAVLAGAAGPIDLAPGRLADVETMHAMTIHKSQGSQAHEVTVLLPDADSRLLTRELLYTAVTRAQGVVRLIGSEESLRAALARRAQRASGLQRRLAGSLDSATETPTRR</sequence>
<dbReference type="Gene3D" id="1.10.10.1020">
    <property type="entry name" value="RecBCD complex, subunit RecD, N-terminal domain"/>
    <property type="match status" value="1"/>
</dbReference>
<dbReference type="InterPro" id="IPR041851">
    <property type="entry name" value="RecD_N_sf"/>
</dbReference>
<evidence type="ECO:0000313" key="15">
    <source>
        <dbReference type="Proteomes" id="UP000295453"/>
    </source>
</evidence>
<evidence type="ECO:0000256" key="6">
    <source>
        <dbReference type="ARBA" id="ARBA00022839"/>
    </source>
</evidence>
<comment type="subunit">
    <text evidence="11">Heterotrimer of RecB, RecC and RecD. All subunits contribute to DNA-binding.</text>
</comment>
<feature type="domain" description="UvrD-like helicase C-terminal" evidence="12">
    <location>
        <begin position="511"/>
        <end position="557"/>
    </location>
</feature>
<keyword evidence="1 11" id="KW-0540">Nuclease</keyword>
<organism evidence="14 15">
    <name type="scientific">Nocardioides jejuensis</name>
    <dbReference type="NCBI Taxonomy" id="2502782"/>
    <lineage>
        <taxon>Bacteria</taxon>
        <taxon>Bacillati</taxon>
        <taxon>Actinomycetota</taxon>
        <taxon>Actinomycetes</taxon>
        <taxon>Propionibacteriales</taxon>
        <taxon>Nocardioidaceae</taxon>
        <taxon>Nocardioides</taxon>
    </lineage>
</organism>
<reference evidence="14 15" key="1">
    <citation type="submission" date="2019-03" db="EMBL/GenBank/DDBJ databases">
        <authorList>
            <person name="Kim M.K.M."/>
        </authorList>
    </citation>
    <scope>NUCLEOTIDE SEQUENCE [LARGE SCALE GENOMIC DNA]</scope>
    <source>
        <strain evidence="14 15">18JY15-6</strain>
    </source>
</reference>
<comment type="catalytic activity">
    <reaction evidence="11">
        <text>ATP + H2O = ADP + phosphate + H(+)</text>
        <dbReference type="Rhea" id="RHEA:13065"/>
        <dbReference type="ChEBI" id="CHEBI:15377"/>
        <dbReference type="ChEBI" id="CHEBI:15378"/>
        <dbReference type="ChEBI" id="CHEBI:30616"/>
        <dbReference type="ChEBI" id="CHEBI:43474"/>
        <dbReference type="ChEBI" id="CHEBI:456216"/>
        <dbReference type="EC" id="5.6.2.3"/>
    </reaction>
</comment>
<dbReference type="InterPro" id="IPR049550">
    <property type="entry name" value="RecD_N"/>
</dbReference>
<dbReference type="Pfam" id="PF13538">
    <property type="entry name" value="UvrD_C_2"/>
    <property type="match status" value="1"/>
</dbReference>
<dbReference type="GO" id="GO:0000724">
    <property type="term" value="P:double-strand break repair via homologous recombination"/>
    <property type="evidence" value="ECO:0007669"/>
    <property type="project" value="UniProtKB-UniRule"/>
</dbReference>
<evidence type="ECO:0000256" key="7">
    <source>
        <dbReference type="ARBA" id="ARBA00022840"/>
    </source>
</evidence>
<accession>A0A4R1BWL4</accession>
<evidence type="ECO:0000256" key="9">
    <source>
        <dbReference type="ARBA" id="ARBA00023204"/>
    </source>
</evidence>
<evidence type="ECO:0000256" key="1">
    <source>
        <dbReference type="ARBA" id="ARBA00022722"/>
    </source>
</evidence>
<evidence type="ECO:0000313" key="14">
    <source>
        <dbReference type="EMBL" id="TCJ21987.1"/>
    </source>
</evidence>
<evidence type="ECO:0000259" key="12">
    <source>
        <dbReference type="Pfam" id="PF13538"/>
    </source>
</evidence>
<evidence type="ECO:0000256" key="2">
    <source>
        <dbReference type="ARBA" id="ARBA00022741"/>
    </source>
</evidence>
<dbReference type="GO" id="GO:0005524">
    <property type="term" value="F:ATP binding"/>
    <property type="evidence" value="ECO:0007669"/>
    <property type="project" value="UniProtKB-UniRule"/>
</dbReference>